<dbReference type="Proteomes" id="UP000567293">
    <property type="component" value="Unassembled WGS sequence"/>
</dbReference>
<dbReference type="InterPro" id="IPR005495">
    <property type="entry name" value="LptG/LptF_permease"/>
</dbReference>
<feature type="transmembrane region" description="Helical" evidence="6">
    <location>
        <begin position="100"/>
        <end position="120"/>
    </location>
</feature>
<feature type="transmembrane region" description="Helical" evidence="6">
    <location>
        <begin position="50"/>
        <end position="79"/>
    </location>
</feature>
<evidence type="ECO:0000256" key="1">
    <source>
        <dbReference type="ARBA" id="ARBA00004651"/>
    </source>
</evidence>
<evidence type="ECO:0000256" key="6">
    <source>
        <dbReference type="SAM" id="Phobius"/>
    </source>
</evidence>
<reference evidence="7" key="1">
    <citation type="submission" date="2020-06" db="EMBL/GenBank/DDBJ databases">
        <title>Legume-microbial interactions unlock mineral nutrients during tropical forest succession.</title>
        <authorList>
            <person name="Epihov D.Z."/>
        </authorList>
    </citation>
    <scope>NUCLEOTIDE SEQUENCE [LARGE SCALE GENOMIC DNA]</scope>
    <source>
        <strain evidence="7">Pan2503</strain>
    </source>
</reference>
<dbReference type="EMBL" id="JACDQQ010001324">
    <property type="protein sequence ID" value="MBA0086041.1"/>
    <property type="molecule type" value="Genomic_DNA"/>
</dbReference>
<sequence>MPRLLSRYIFREILSSAILSTLLATAVIFLQRVDRIFEVLVTSNGSARTVAWLFALAVPGVLPLTIPFGVLVGILIGLGRMASDGEIIAMRAGGVSSRRVIPPVLLFAFIGTAMAAYASIRLAPLSIRVSTDILNDLIANRLSAEIQPRIFEESFPNRILYVGDVRGVDTVVWRPVFMADITPPEQRGSGMREKAEGPMVTVAREALAVSDPQHNRIQLSLRDASTYEMGRDGAARDVSFVRGEQTLDAAPPAQ</sequence>
<keyword evidence="4 6" id="KW-1133">Transmembrane helix</keyword>
<organism evidence="7 8">
    <name type="scientific">Candidatus Acidiferrum panamense</name>
    <dbReference type="NCBI Taxonomy" id="2741543"/>
    <lineage>
        <taxon>Bacteria</taxon>
        <taxon>Pseudomonadati</taxon>
        <taxon>Acidobacteriota</taxon>
        <taxon>Terriglobia</taxon>
        <taxon>Candidatus Acidiferrales</taxon>
        <taxon>Candidatus Acidiferrum</taxon>
    </lineage>
</organism>
<dbReference type="PANTHER" id="PTHR33529:SF6">
    <property type="entry name" value="YJGP_YJGQ FAMILY PERMEASE"/>
    <property type="match status" value="1"/>
</dbReference>
<dbReference type="Pfam" id="PF03739">
    <property type="entry name" value="LptF_LptG"/>
    <property type="match status" value="1"/>
</dbReference>
<keyword evidence="3 6" id="KW-0812">Transmembrane</keyword>
<dbReference type="GO" id="GO:0043190">
    <property type="term" value="C:ATP-binding cassette (ABC) transporter complex"/>
    <property type="evidence" value="ECO:0007669"/>
    <property type="project" value="TreeGrafter"/>
</dbReference>
<evidence type="ECO:0000313" key="8">
    <source>
        <dbReference type="Proteomes" id="UP000567293"/>
    </source>
</evidence>
<gene>
    <name evidence="7" type="ORF">HRJ53_13665</name>
</gene>
<keyword evidence="8" id="KW-1185">Reference proteome</keyword>
<evidence type="ECO:0000256" key="4">
    <source>
        <dbReference type="ARBA" id="ARBA00022989"/>
    </source>
</evidence>
<keyword evidence="2" id="KW-1003">Cell membrane</keyword>
<dbReference type="GO" id="GO:0015920">
    <property type="term" value="P:lipopolysaccharide transport"/>
    <property type="evidence" value="ECO:0007669"/>
    <property type="project" value="TreeGrafter"/>
</dbReference>
<evidence type="ECO:0000256" key="2">
    <source>
        <dbReference type="ARBA" id="ARBA00022475"/>
    </source>
</evidence>
<keyword evidence="5 6" id="KW-0472">Membrane</keyword>
<protein>
    <submittedName>
        <fullName evidence="7">LptF/LptG family permease</fullName>
    </submittedName>
</protein>
<comment type="subcellular location">
    <subcellularLocation>
        <location evidence="1">Cell membrane</location>
        <topology evidence="1">Multi-pass membrane protein</topology>
    </subcellularLocation>
</comment>
<evidence type="ECO:0000313" key="7">
    <source>
        <dbReference type="EMBL" id="MBA0086041.1"/>
    </source>
</evidence>
<comment type="caution">
    <text evidence="7">The sequence shown here is derived from an EMBL/GenBank/DDBJ whole genome shotgun (WGS) entry which is preliminary data.</text>
</comment>
<dbReference type="AlphaFoldDB" id="A0A7V8SXM6"/>
<evidence type="ECO:0000256" key="5">
    <source>
        <dbReference type="ARBA" id="ARBA00023136"/>
    </source>
</evidence>
<name>A0A7V8SXM6_9BACT</name>
<proteinExistence type="predicted"/>
<accession>A0A7V8SXM6</accession>
<feature type="transmembrane region" description="Helical" evidence="6">
    <location>
        <begin position="12"/>
        <end position="30"/>
    </location>
</feature>
<dbReference type="PANTHER" id="PTHR33529">
    <property type="entry name" value="SLR0882 PROTEIN-RELATED"/>
    <property type="match status" value="1"/>
</dbReference>
<evidence type="ECO:0000256" key="3">
    <source>
        <dbReference type="ARBA" id="ARBA00022692"/>
    </source>
</evidence>
<feature type="non-terminal residue" evidence="7">
    <location>
        <position position="254"/>
    </location>
</feature>